<feature type="domain" description="AMP-binding enzyme C-terminal" evidence="4">
    <location>
        <begin position="203"/>
        <end position="266"/>
    </location>
</feature>
<evidence type="ECO:0000259" key="3">
    <source>
        <dbReference type="Pfam" id="PF00501"/>
    </source>
</evidence>
<keyword evidence="6" id="KW-1185">Reference proteome</keyword>
<dbReference type="EMBL" id="RAWB01001113">
    <property type="protein sequence ID" value="RKH34097.1"/>
    <property type="molecule type" value="Genomic_DNA"/>
</dbReference>
<evidence type="ECO:0000256" key="2">
    <source>
        <dbReference type="ARBA" id="ARBA00022553"/>
    </source>
</evidence>
<dbReference type="FunFam" id="2.30.38.10:FF:000001">
    <property type="entry name" value="Non-ribosomal peptide synthetase PvdI"/>
    <property type="match status" value="1"/>
</dbReference>
<dbReference type="PANTHER" id="PTHR45527">
    <property type="entry name" value="NONRIBOSOMAL PEPTIDE SYNTHETASE"/>
    <property type="match status" value="1"/>
</dbReference>
<protein>
    <submittedName>
        <fullName evidence="5">Non-ribosomal peptide synthetase</fullName>
    </submittedName>
</protein>
<feature type="domain" description="AMP-dependent synthetase/ligase" evidence="3">
    <location>
        <begin position="3"/>
        <end position="144"/>
    </location>
</feature>
<dbReference type="PANTHER" id="PTHR45527:SF1">
    <property type="entry name" value="FATTY ACID SYNTHASE"/>
    <property type="match status" value="1"/>
</dbReference>
<evidence type="ECO:0000313" key="6">
    <source>
        <dbReference type="Proteomes" id="UP000272888"/>
    </source>
</evidence>
<keyword evidence="2" id="KW-0597">Phosphoprotein</keyword>
<feature type="non-terminal residue" evidence="5">
    <location>
        <position position="268"/>
    </location>
</feature>
<dbReference type="GO" id="GO:0031177">
    <property type="term" value="F:phosphopantetheine binding"/>
    <property type="evidence" value="ECO:0007669"/>
    <property type="project" value="TreeGrafter"/>
</dbReference>
<dbReference type="AlphaFoldDB" id="A0A3A8MPD3"/>
<dbReference type="Proteomes" id="UP000272888">
    <property type="component" value="Unassembled WGS sequence"/>
</dbReference>
<dbReference type="SUPFAM" id="SSF56801">
    <property type="entry name" value="Acetyl-CoA synthetase-like"/>
    <property type="match status" value="1"/>
</dbReference>
<dbReference type="Gene3D" id="3.40.50.12780">
    <property type="entry name" value="N-terminal domain of ligase-like"/>
    <property type="match status" value="1"/>
</dbReference>
<accession>A0A3A8MPD3</accession>
<dbReference type="Gene3D" id="3.30.300.30">
    <property type="match status" value="1"/>
</dbReference>
<dbReference type="CDD" id="cd05930">
    <property type="entry name" value="A_NRPS"/>
    <property type="match status" value="1"/>
</dbReference>
<sequence length="268" mass="29121">FQALVSGACLVLAPREQLLPDAPLRALIDSQQITHLTATPSVLTQLEPHGMPSLRTVVSGGEACTPELVRKWSQGRTLFNGYGPTEITVCATITPGSARPERLTIGQPLTNTQTYVLDAHLQPVPVGVPGELFVGGVGVARGYLHRPELTAQVFIPHPFAASAGERLYRTGDRVRWLPEGELEFLGRIDSQVKLRGFRVELGEVEAALCELPGIQDVIALVREDSPGDKRLVAYVTPSPEGAPDFDSVRVALKQRLPDYMVPSFFILL</sequence>
<dbReference type="Pfam" id="PF00501">
    <property type="entry name" value="AMP-binding"/>
    <property type="match status" value="1"/>
</dbReference>
<evidence type="ECO:0000259" key="4">
    <source>
        <dbReference type="Pfam" id="PF13193"/>
    </source>
</evidence>
<dbReference type="GO" id="GO:0044550">
    <property type="term" value="P:secondary metabolite biosynthetic process"/>
    <property type="evidence" value="ECO:0007669"/>
    <property type="project" value="TreeGrafter"/>
</dbReference>
<dbReference type="InterPro" id="IPR045851">
    <property type="entry name" value="AMP-bd_C_sf"/>
</dbReference>
<dbReference type="InterPro" id="IPR025110">
    <property type="entry name" value="AMP-bd_C"/>
</dbReference>
<organism evidence="5 6">
    <name type="scientific">Corallococcus llansteffanensis</name>
    <dbReference type="NCBI Taxonomy" id="2316731"/>
    <lineage>
        <taxon>Bacteria</taxon>
        <taxon>Pseudomonadati</taxon>
        <taxon>Myxococcota</taxon>
        <taxon>Myxococcia</taxon>
        <taxon>Myxococcales</taxon>
        <taxon>Cystobacterineae</taxon>
        <taxon>Myxococcaceae</taxon>
        <taxon>Corallococcus</taxon>
    </lineage>
</organism>
<dbReference type="GO" id="GO:0005737">
    <property type="term" value="C:cytoplasm"/>
    <property type="evidence" value="ECO:0007669"/>
    <property type="project" value="TreeGrafter"/>
</dbReference>
<dbReference type="InterPro" id="IPR042099">
    <property type="entry name" value="ANL_N_sf"/>
</dbReference>
<reference evidence="6" key="1">
    <citation type="submission" date="2018-09" db="EMBL/GenBank/DDBJ databases">
        <authorList>
            <person name="Livingstone P.G."/>
            <person name="Whitworth D.E."/>
        </authorList>
    </citation>
    <scope>NUCLEOTIDE SEQUENCE [LARGE SCALE GENOMIC DNA]</scope>
    <source>
        <strain evidence="6">CA051B</strain>
    </source>
</reference>
<name>A0A3A8MPD3_9BACT</name>
<dbReference type="Pfam" id="PF13193">
    <property type="entry name" value="AMP-binding_C"/>
    <property type="match status" value="1"/>
</dbReference>
<evidence type="ECO:0000313" key="5">
    <source>
        <dbReference type="EMBL" id="RKH34097.1"/>
    </source>
</evidence>
<evidence type="ECO:0000256" key="1">
    <source>
        <dbReference type="ARBA" id="ARBA00022450"/>
    </source>
</evidence>
<proteinExistence type="predicted"/>
<dbReference type="RefSeq" id="WP_147451710.1">
    <property type="nucleotide sequence ID" value="NZ_RAWB01001113.1"/>
</dbReference>
<dbReference type="InterPro" id="IPR000873">
    <property type="entry name" value="AMP-dep_synth/lig_dom"/>
</dbReference>
<feature type="non-terminal residue" evidence="5">
    <location>
        <position position="1"/>
    </location>
</feature>
<comment type="caution">
    <text evidence="5">The sequence shown here is derived from an EMBL/GenBank/DDBJ whole genome shotgun (WGS) entry which is preliminary data.</text>
</comment>
<keyword evidence="1" id="KW-0596">Phosphopantetheine</keyword>
<gene>
    <name evidence="5" type="ORF">D7V93_43670</name>
</gene>
<dbReference type="GO" id="GO:0043041">
    <property type="term" value="P:amino acid activation for nonribosomal peptide biosynthetic process"/>
    <property type="evidence" value="ECO:0007669"/>
    <property type="project" value="TreeGrafter"/>
</dbReference>